<dbReference type="Pfam" id="PF00768">
    <property type="entry name" value="Peptidase_S11"/>
    <property type="match status" value="1"/>
</dbReference>
<dbReference type="InterPro" id="IPR018044">
    <property type="entry name" value="Peptidase_S11"/>
</dbReference>
<dbReference type="PANTHER" id="PTHR21581">
    <property type="entry name" value="D-ALANYL-D-ALANINE CARBOXYPEPTIDASE"/>
    <property type="match status" value="1"/>
</dbReference>
<feature type="chain" id="PRO_5020924652" evidence="10">
    <location>
        <begin position="18"/>
        <end position="285"/>
    </location>
</feature>
<comment type="caution">
    <text evidence="12">The sequence shown here is derived from an EMBL/GenBank/DDBJ whole genome shotgun (WGS) entry which is preliminary data.</text>
</comment>
<dbReference type="EMBL" id="SNZH01000014">
    <property type="protein sequence ID" value="TDR40125.1"/>
    <property type="molecule type" value="Genomic_DNA"/>
</dbReference>
<feature type="active site" description="Acyl-ester intermediate" evidence="7">
    <location>
        <position position="53"/>
    </location>
</feature>
<keyword evidence="13" id="KW-1185">Reference proteome</keyword>
<keyword evidence="6" id="KW-0961">Cell wall biogenesis/degradation</keyword>
<evidence type="ECO:0000256" key="4">
    <source>
        <dbReference type="ARBA" id="ARBA00022960"/>
    </source>
</evidence>
<keyword evidence="12" id="KW-0645">Protease</keyword>
<evidence type="ECO:0000256" key="2">
    <source>
        <dbReference type="ARBA" id="ARBA00022729"/>
    </source>
</evidence>
<dbReference type="GO" id="GO:0008360">
    <property type="term" value="P:regulation of cell shape"/>
    <property type="evidence" value="ECO:0007669"/>
    <property type="project" value="UniProtKB-KW"/>
</dbReference>
<evidence type="ECO:0000256" key="3">
    <source>
        <dbReference type="ARBA" id="ARBA00022801"/>
    </source>
</evidence>
<evidence type="ECO:0000256" key="7">
    <source>
        <dbReference type="PIRSR" id="PIRSR618044-1"/>
    </source>
</evidence>
<reference evidence="12 13" key="1">
    <citation type="submission" date="2019-03" db="EMBL/GenBank/DDBJ databases">
        <title>Genomic Encyclopedia of Type Strains, Phase IV (KMG-IV): sequencing the most valuable type-strain genomes for metagenomic binning, comparative biology and taxonomic classification.</title>
        <authorList>
            <person name="Goeker M."/>
        </authorList>
    </citation>
    <scope>NUCLEOTIDE SEQUENCE [LARGE SCALE GENOMIC DNA]</scope>
    <source>
        <strain evidence="12 13">DSM 21667</strain>
    </source>
</reference>
<dbReference type="GO" id="GO:0006508">
    <property type="term" value="P:proteolysis"/>
    <property type="evidence" value="ECO:0007669"/>
    <property type="project" value="InterPro"/>
</dbReference>
<feature type="binding site" evidence="8">
    <location>
        <position position="220"/>
    </location>
    <ligand>
        <name>substrate</name>
    </ligand>
</feature>
<dbReference type="InterPro" id="IPR012338">
    <property type="entry name" value="Beta-lactam/transpept-like"/>
</dbReference>
<feature type="signal peptide" evidence="10">
    <location>
        <begin position="1"/>
        <end position="17"/>
    </location>
</feature>
<evidence type="ECO:0000259" key="11">
    <source>
        <dbReference type="Pfam" id="PF00768"/>
    </source>
</evidence>
<comment type="similarity">
    <text evidence="1 9">Belongs to the peptidase S11 family.</text>
</comment>
<keyword evidence="2 10" id="KW-0732">Signal</keyword>
<dbReference type="InterPro" id="IPR001967">
    <property type="entry name" value="Peptidase_S11_N"/>
</dbReference>
<dbReference type="PANTHER" id="PTHR21581:SF6">
    <property type="entry name" value="TRAFFICKING PROTEIN PARTICLE COMPLEX SUBUNIT 12"/>
    <property type="match status" value="1"/>
</dbReference>
<proteinExistence type="inferred from homology"/>
<feature type="domain" description="Peptidase S11 D-alanyl-D-alanine carboxypeptidase A N-terminal" evidence="11">
    <location>
        <begin position="25"/>
        <end position="250"/>
    </location>
</feature>
<dbReference type="PRINTS" id="PR00725">
    <property type="entry name" value="DADACBPTASE1"/>
</dbReference>
<dbReference type="GO" id="GO:0009002">
    <property type="term" value="F:serine-type D-Ala-D-Ala carboxypeptidase activity"/>
    <property type="evidence" value="ECO:0007669"/>
    <property type="project" value="InterPro"/>
</dbReference>
<dbReference type="Proteomes" id="UP000295293">
    <property type="component" value="Unassembled WGS sequence"/>
</dbReference>
<evidence type="ECO:0000256" key="6">
    <source>
        <dbReference type="ARBA" id="ARBA00023316"/>
    </source>
</evidence>
<dbReference type="Gene3D" id="3.40.710.10">
    <property type="entry name" value="DD-peptidase/beta-lactamase superfamily"/>
    <property type="match status" value="1"/>
</dbReference>
<evidence type="ECO:0000313" key="12">
    <source>
        <dbReference type="EMBL" id="TDR40125.1"/>
    </source>
</evidence>
<feature type="active site" description="Proton acceptor" evidence="7">
    <location>
        <position position="56"/>
    </location>
</feature>
<dbReference type="AlphaFoldDB" id="A0A4R6YQF1"/>
<keyword evidence="3" id="KW-0378">Hydrolase</keyword>
<dbReference type="RefSeq" id="WP_133820610.1">
    <property type="nucleotide sequence ID" value="NZ_SNZH01000014.1"/>
</dbReference>
<evidence type="ECO:0000256" key="1">
    <source>
        <dbReference type="ARBA" id="ARBA00007164"/>
    </source>
</evidence>
<evidence type="ECO:0000256" key="8">
    <source>
        <dbReference type="PIRSR" id="PIRSR618044-2"/>
    </source>
</evidence>
<dbReference type="SUPFAM" id="SSF56601">
    <property type="entry name" value="beta-lactamase/transpeptidase-like"/>
    <property type="match status" value="1"/>
</dbReference>
<dbReference type="OrthoDB" id="9795979at2"/>
<evidence type="ECO:0000256" key="10">
    <source>
        <dbReference type="SAM" id="SignalP"/>
    </source>
</evidence>
<gene>
    <name evidence="12" type="ORF">DFR29_114177</name>
</gene>
<dbReference type="GO" id="GO:0009252">
    <property type="term" value="P:peptidoglycan biosynthetic process"/>
    <property type="evidence" value="ECO:0007669"/>
    <property type="project" value="UniProtKB-KW"/>
</dbReference>
<keyword evidence="5" id="KW-0573">Peptidoglycan synthesis</keyword>
<protein>
    <submittedName>
        <fullName evidence="12">D-alanyl-D-alanine carboxypeptidase (Penicillin-binding protein 5/6)</fullName>
    </submittedName>
</protein>
<accession>A0A4R6YQF1</accession>
<organism evidence="12 13">
    <name type="scientific">Tahibacter aquaticus</name>
    <dbReference type="NCBI Taxonomy" id="520092"/>
    <lineage>
        <taxon>Bacteria</taxon>
        <taxon>Pseudomonadati</taxon>
        <taxon>Pseudomonadota</taxon>
        <taxon>Gammaproteobacteria</taxon>
        <taxon>Lysobacterales</taxon>
        <taxon>Rhodanobacteraceae</taxon>
        <taxon>Tahibacter</taxon>
    </lineage>
</organism>
<sequence>MRWFAAIALLACAVAQAGVPANRFPDVAAAYWVEVDGRPLWAGQPDRRLPMASLAKLMTALIAVEHGELDTWAEVSAGAAAETGSRLGLRRGERVTRRDLLLAAFVRSANDACRALADAVGATADARDPTGAFVAHMNARAAALGMADTHYSNPCGHDDSAQYTSVRDLATLSHAVLAEPVLADAAQRRTLRLVTAAGRELSARTTNPLLDGLDGARGLKTGTTPAAGRCLVAFVERDGRRVLVVLLHAPERWWDSVGLVELAFDAPMPRRDAAGEARGADASLR</sequence>
<evidence type="ECO:0000313" key="13">
    <source>
        <dbReference type="Proteomes" id="UP000295293"/>
    </source>
</evidence>
<keyword evidence="12" id="KW-0121">Carboxypeptidase</keyword>
<name>A0A4R6YQF1_9GAMM</name>
<keyword evidence="4" id="KW-0133">Cell shape</keyword>
<evidence type="ECO:0000256" key="9">
    <source>
        <dbReference type="RuleBase" id="RU004016"/>
    </source>
</evidence>
<feature type="active site" evidence="7">
    <location>
        <position position="108"/>
    </location>
</feature>
<evidence type="ECO:0000256" key="5">
    <source>
        <dbReference type="ARBA" id="ARBA00022984"/>
    </source>
</evidence>
<dbReference type="GO" id="GO:0071555">
    <property type="term" value="P:cell wall organization"/>
    <property type="evidence" value="ECO:0007669"/>
    <property type="project" value="UniProtKB-KW"/>
</dbReference>